<dbReference type="GO" id="GO:0005524">
    <property type="term" value="F:ATP binding"/>
    <property type="evidence" value="ECO:0007669"/>
    <property type="project" value="UniProtKB-KW"/>
</dbReference>
<dbReference type="AlphaFoldDB" id="A0A8B8JZM5"/>
<reference evidence="6" key="1">
    <citation type="journal article" date="2019" name="Toxins">
        <title>Detection of Abrin-Like and Prepropulchellin-Like Toxin Genes and Transcripts Using Whole Genome Sequencing and Full-Length Transcript Sequencing of Abrus precatorius.</title>
        <authorList>
            <person name="Hovde B.T."/>
            <person name="Daligault H.E."/>
            <person name="Hanschen E.R."/>
            <person name="Kunde Y.A."/>
            <person name="Johnson M.B."/>
            <person name="Starkenburg S.R."/>
            <person name="Johnson S.L."/>
        </authorList>
    </citation>
    <scope>NUCLEOTIDE SEQUENCE [LARGE SCALE GENOMIC DNA]</scope>
</reference>
<keyword evidence="3" id="KW-0067">ATP-binding</keyword>
<proteinExistence type="inferred from homology"/>
<dbReference type="GO" id="GO:0008353">
    <property type="term" value="F:RNA polymerase II CTD heptapeptide repeat kinase activity"/>
    <property type="evidence" value="ECO:0007669"/>
    <property type="project" value="TreeGrafter"/>
</dbReference>
<dbReference type="PANTHER" id="PTHR24056">
    <property type="entry name" value="CELL DIVISION PROTEIN KINASE"/>
    <property type="match status" value="1"/>
</dbReference>
<reference evidence="7" key="2">
    <citation type="submission" date="2025-08" db="UniProtKB">
        <authorList>
            <consortium name="RefSeq"/>
        </authorList>
    </citation>
    <scope>IDENTIFICATION</scope>
    <source>
        <tissue evidence="7">Young leaves</tissue>
    </source>
</reference>
<evidence type="ECO:0000259" key="5">
    <source>
        <dbReference type="PROSITE" id="PS50011"/>
    </source>
</evidence>
<dbReference type="RefSeq" id="XP_027336910.1">
    <property type="nucleotide sequence ID" value="XM_027481109.1"/>
</dbReference>
<comment type="similarity">
    <text evidence="1">Belongs to the protein kinase superfamily. CMGC Ser/Thr protein kinase family. CDC2/CDKX subfamily.</text>
</comment>
<dbReference type="SMART" id="SM00220">
    <property type="entry name" value="S_TKc"/>
    <property type="match status" value="1"/>
</dbReference>
<name>A0A8B8JZM5_ABRPR</name>
<feature type="compositionally biased region" description="Basic and acidic residues" evidence="4">
    <location>
        <begin position="296"/>
        <end position="317"/>
    </location>
</feature>
<dbReference type="Proteomes" id="UP000694853">
    <property type="component" value="Unplaced"/>
</dbReference>
<feature type="region of interest" description="Disordered" evidence="4">
    <location>
        <begin position="253"/>
        <end position="330"/>
    </location>
</feature>
<accession>A0A8B8JZM5</accession>
<keyword evidence="7" id="KW-0808">Transferase</keyword>
<dbReference type="KEGG" id="aprc:113850539"/>
<dbReference type="PROSITE" id="PS50011">
    <property type="entry name" value="PROTEIN_KINASE_DOM"/>
    <property type="match status" value="1"/>
</dbReference>
<dbReference type="Pfam" id="PF00069">
    <property type="entry name" value="Pkinase"/>
    <property type="match status" value="1"/>
</dbReference>
<dbReference type="InterPro" id="IPR008271">
    <property type="entry name" value="Ser/Thr_kinase_AS"/>
</dbReference>
<feature type="domain" description="Protein kinase" evidence="5">
    <location>
        <begin position="1"/>
        <end position="237"/>
    </location>
</feature>
<dbReference type="InterPro" id="IPR011009">
    <property type="entry name" value="Kinase-like_dom_sf"/>
</dbReference>
<feature type="compositionally biased region" description="Low complexity" evidence="4">
    <location>
        <begin position="319"/>
        <end position="330"/>
    </location>
</feature>
<protein>
    <submittedName>
        <fullName evidence="7">Probable serine/threonine-protein kinase At1g54610</fullName>
    </submittedName>
</protein>
<dbReference type="GO" id="GO:0000307">
    <property type="term" value="C:cyclin-dependent protein kinase holoenzyme complex"/>
    <property type="evidence" value="ECO:0007669"/>
    <property type="project" value="TreeGrafter"/>
</dbReference>
<evidence type="ECO:0000313" key="6">
    <source>
        <dbReference type="Proteomes" id="UP000694853"/>
    </source>
</evidence>
<dbReference type="InterPro" id="IPR000719">
    <property type="entry name" value="Prot_kinase_dom"/>
</dbReference>
<gene>
    <name evidence="7" type="primary">LOC113850539</name>
</gene>
<dbReference type="PROSITE" id="PS00108">
    <property type="entry name" value="PROTEIN_KINASE_ST"/>
    <property type="match status" value="1"/>
</dbReference>
<sequence length="414" mass="46633">MAREIMILQKLDHPNVIKLEGLATSRMQYSLYLVFDFMQSDLTKIITRPGEKLTDPQIKCFMQQLLSGLQHCHERGVMHRDIKASNLLIDKRGVLKIADFGLANSIDAERPLTNRVVTLWYRAPELLLGSTDYGIGIDLWSVGCLLAEMFVGRPIMPGRTEVEQLHMIFKLFGAPSEDYFRKLKLTTSYRAPQPYKPIYQESFQKFPSSSNGLLTKLLDLDPANRGSAASALQSEFFKCSPLACDPSALPVINKEEDERSQTKRRRRHRVSKRGQPSQTRKSDASQSGKNQTTEQPGRDTESSKEKKNLEKLQKQSHDTGNSGSSTSLGSRMFMNASLSPVFLSSGTKSPKSDGHPNALKNIKNYSVLLQASMIDMINRNEGNEFAQLRRSFSTLDFRLDPHKLSNLYGSPKNI</sequence>
<evidence type="ECO:0000256" key="4">
    <source>
        <dbReference type="SAM" id="MobiDB-lite"/>
    </source>
</evidence>
<feature type="compositionally biased region" description="Polar residues" evidence="4">
    <location>
        <begin position="274"/>
        <end position="295"/>
    </location>
</feature>
<keyword evidence="7" id="KW-0418">Kinase</keyword>
<feature type="compositionally biased region" description="Basic residues" evidence="4">
    <location>
        <begin position="262"/>
        <end position="272"/>
    </location>
</feature>
<dbReference type="PANTHER" id="PTHR24056:SF221">
    <property type="entry name" value="OS02G0304500 PROTEIN"/>
    <property type="match status" value="1"/>
</dbReference>
<organism evidence="6 7">
    <name type="scientific">Abrus precatorius</name>
    <name type="common">Indian licorice</name>
    <name type="synonym">Glycine abrus</name>
    <dbReference type="NCBI Taxonomy" id="3816"/>
    <lineage>
        <taxon>Eukaryota</taxon>
        <taxon>Viridiplantae</taxon>
        <taxon>Streptophyta</taxon>
        <taxon>Embryophyta</taxon>
        <taxon>Tracheophyta</taxon>
        <taxon>Spermatophyta</taxon>
        <taxon>Magnoliopsida</taxon>
        <taxon>eudicotyledons</taxon>
        <taxon>Gunneridae</taxon>
        <taxon>Pentapetalae</taxon>
        <taxon>rosids</taxon>
        <taxon>fabids</taxon>
        <taxon>Fabales</taxon>
        <taxon>Fabaceae</taxon>
        <taxon>Papilionoideae</taxon>
        <taxon>50 kb inversion clade</taxon>
        <taxon>NPAAA clade</taxon>
        <taxon>indigoferoid/millettioid clade</taxon>
        <taxon>Abreae</taxon>
        <taxon>Abrus</taxon>
    </lineage>
</organism>
<dbReference type="GO" id="GO:0005634">
    <property type="term" value="C:nucleus"/>
    <property type="evidence" value="ECO:0007669"/>
    <property type="project" value="TreeGrafter"/>
</dbReference>
<dbReference type="GO" id="GO:0032968">
    <property type="term" value="P:positive regulation of transcription elongation by RNA polymerase II"/>
    <property type="evidence" value="ECO:0007669"/>
    <property type="project" value="TreeGrafter"/>
</dbReference>
<keyword evidence="6" id="KW-1185">Reference proteome</keyword>
<dbReference type="InterPro" id="IPR050108">
    <property type="entry name" value="CDK"/>
</dbReference>
<keyword evidence="2" id="KW-0547">Nucleotide-binding</keyword>
<evidence type="ECO:0000256" key="1">
    <source>
        <dbReference type="ARBA" id="ARBA00006485"/>
    </source>
</evidence>
<dbReference type="FunFam" id="1.10.510.10:FF:000620">
    <property type="entry name" value="Putative serine/threonine-protein kinase"/>
    <property type="match status" value="1"/>
</dbReference>
<dbReference type="OrthoDB" id="1732493at2759"/>
<evidence type="ECO:0000256" key="3">
    <source>
        <dbReference type="ARBA" id="ARBA00022840"/>
    </source>
</evidence>
<evidence type="ECO:0000256" key="2">
    <source>
        <dbReference type="ARBA" id="ARBA00022741"/>
    </source>
</evidence>
<dbReference type="GeneID" id="113850539"/>
<dbReference type="Gene3D" id="3.30.200.20">
    <property type="entry name" value="Phosphorylase Kinase, domain 1"/>
    <property type="match status" value="1"/>
</dbReference>
<evidence type="ECO:0000313" key="7">
    <source>
        <dbReference type="RefSeq" id="XP_027336910.1"/>
    </source>
</evidence>
<dbReference type="SUPFAM" id="SSF56112">
    <property type="entry name" value="Protein kinase-like (PK-like)"/>
    <property type="match status" value="1"/>
</dbReference>
<dbReference type="Gene3D" id="1.10.510.10">
    <property type="entry name" value="Transferase(Phosphotransferase) domain 1"/>
    <property type="match status" value="1"/>
</dbReference>